<dbReference type="EMBL" id="JAULBC010000016">
    <property type="protein sequence ID" value="MEX6691307.1"/>
    <property type="molecule type" value="Genomic_DNA"/>
</dbReference>
<evidence type="ECO:0000313" key="1">
    <source>
        <dbReference type="EMBL" id="MEX6691307.1"/>
    </source>
</evidence>
<evidence type="ECO:0000313" key="2">
    <source>
        <dbReference type="Proteomes" id="UP001560573"/>
    </source>
</evidence>
<name>A0ABV3ZN35_9BACT</name>
<gene>
    <name evidence="1" type="ORF">QTN47_27605</name>
</gene>
<reference evidence="1 2" key="1">
    <citation type="submission" date="2023-07" db="EMBL/GenBank/DDBJ databases">
        <authorList>
            <person name="Lian W.-H."/>
        </authorList>
    </citation>
    <scope>NUCLEOTIDE SEQUENCE [LARGE SCALE GENOMIC DNA]</scope>
    <source>
        <strain evidence="1 2">SYSU DXS3180</strain>
    </source>
</reference>
<evidence type="ECO:0008006" key="3">
    <source>
        <dbReference type="Google" id="ProtNLM"/>
    </source>
</evidence>
<dbReference type="RefSeq" id="WP_369332724.1">
    <property type="nucleotide sequence ID" value="NZ_JAULBC010000016.1"/>
</dbReference>
<sequence>MTEAEKSNSIIGSWELRSTVGSMPLKTFPPNNGHVIQFTNDSYTVFDSGQAKEKGNYASTPDSSVEANVCLVIKEGQFTNRIILSASSNPYKIFFNLEGNQLTFLSGCFALDAGNQTVYERVGEDR</sequence>
<accession>A0ABV3ZN35</accession>
<dbReference type="Proteomes" id="UP001560573">
    <property type="component" value="Unassembled WGS sequence"/>
</dbReference>
<organism evidence="1 2">
    <name type="scientific">Danxiaibacter flavus</name>
    <dbReference type="NCBI Taxonomy" id="3049108"/>
    <lineage>
        <taxon>Bacteria</taxon>
        <taxon>Pseudomonadati</taxon>
        <taxon>Bacteroidota</taxon>
        <taxon>Chitinophagia</taxon>
        <taxon>Chitinophagales</taxon>
        <taxon>Chitinophagaceae</taxon>
        <taxon>Danxiaibacter</taxon>
    </lineage>
</organism>
<proteinExistence type="predicted"/>
<comment type="caution">
    <text evidence="1">The sequence shown here is derived from an EMBL/GenBank/DDBJ whole genome shotgun (WGS) entry which is preliminary data.</text>
</comment>
<protein>
    <recommendedName>
        <fullName evidence="3">Lipocalin-like domain-containing protein</fullName>
    </recommendedName>
</protein>
<keyword evidence="2" id="KW-1185">Reference proteome</keyword>